<dbReference type="SUPFAM" id="SSF46785">
    <property type="entry name" value="Winged helix' DNA-binding domain"/>
    <property type="match status" value="1"/>
</dbReference>
<dbReference type="InterPro" id="IPR019887">
    <property type="entry name" value="Tscrpt_reg_AsnC/Lrp_C"/>
</dbReference>
<dbReference type="InterPro" id="IPR000485">
    <property type="entry name" value="AsnC-type_HTH_dom"/>
</dbReference>
<dbReference type="GO" id="GO:0005829">
    <property type="term" value="C:cytosol"/>
    <property type="evidence" value="ECO:0007669"/>
    <property type="project" value="TreeGrafter"/>
</dbReference>
<gene>
    <name evidence="5" type="ORF">ENS31_11680</name>
</gene>
<dbReference type="GO" id="GO:0006355">
    <property type="term" value="P:regulation of DNA-templated transcription"/>
    <property type="evidence" value="ECO:0007669"/>
    <property type="project" value="UniProtKB-ARBA"/>
</dbReference>
<dbReference type="GO" id="GO:0043200">
    <property type="term" value="P:response to amino acid"/>
    <property type="evidence" value="ECO:0007669"/>
    <property type="project" value="TreeGrafter"/>
</dbReference>
<sequence>MIDETDLQILRTLQKNGRTKRNELADLVQLSVPSVSERLNKLESKGYIQGYFAKLNRKAFGYDITAFIQVMMESSKNYKTLITKVEKMPQILECHAVLGEGSHLLKAVVKNTEALEKLLSEIQSWPGVTATKTTYVLSTVKETFEINI</sequence>
<evidence type="ECO:0000256" key="2">
    <source>
        <dbReference type="ARBA" id="ARBA00023125"/>
    </source>
</evidence>
<proteinExistence type="predicted"/>
<evidence type="ECO:0000259" key="4">
    <source>
        <dbReference type="PROSITE" id="PS50956"/>
    </source>
</evidence>
<dbReference type="CDD" id="cd00090">
    <property type="entry name" value="HTH_ARSR"/>
    <property type="match status" value="1"/>
</dbReference>
<dbReference type="EMBL" id="DSUJ01000010">
    <property type="protein sequence ID" value="HFI92167.1"/>
    <property type="molecule type" value="Genomic_DNA"/>
</dbReference>
<dbReference type="PRINTS" id="PR00033">
    <property type="entry name" value="HTHASNC"/>
</dbReference>
<dbReference type="InterPro" id="IPR036388">
    <property type="entry name" value="WH-like_DNA-bd_sf"/>
</dbReference>
<keyword evidence="1" id="KW-0805">Transcription regulation</keyword>
<accession>A0A7V2ZLH7</accession>
<organism evidence="5">
    <name type="scientific">Ignavibacterium album</name>
    <dbReference type="NCBI Taxonomy" id="591197"/>
    <lineage>
        <taxon>Bacteria</taxon>
        <taxon>Pseudomonadati</taxon>
        <taxon>Ignavibacteriota</taxon>
        <taxon>Ignavibacteria</taxon>
        <taxon>Ignavibacteriales</taxon>
        <taxon>Ignavibacteriaceae</taxon>
        <taxon>Ignavibacterium</taxon>
    </lineage>
</organism>
<comment type="caution">
    <text evidence="5">The sequence shown here is derived from an EMBL/GenBank/DDBJ whole genome shotgun (WGS) entry which is preliminary data.</text>
</comment>
<evidence type="ECO:0000313" key="5">
    <source>
        <dbReference type="EMBL" id="HFI92167.1"/>
    </source>
</evidence>
<dbReference type="InterPro" id="IPR011991">
    <property type="entry name" value="ArsR-like_HTH"/>
</dbReference>
<dbReference type="GO" id="GO:0043565">
    <property type="term" value="F:sequence-specific DNA binding"/>
    <property type="evidence" value="ECO:0007669"/>
    <property type="project" value="InterPro"/>
</dbReference>
<dbReference type="RefSeq" id="WP_304142929.1">
    <property type="nucleotide sequence ID" value="NZ_JAOAIE010000016.1"/>
</dbReference>
<dbReference type="Gene3D" id="1.10.10.10">
    <property type="entry name" value="Winged helix-like DNA-binding domain superfamily/Winged helix DNA-binding domain"/>
    <property type="match status" value="1"/>
</dbReference>
<name>A0A7V2ZLH7_9BACT</name>
<dbReference type="InterPro" id="IPR019888">
    <property type="entry name" value="Tscrpt_reg_AsnC-like"/>
</dbReference>
<evidence type="ECO:0000256" key="3">
    <source>
        <dbReference type="ARBA" id="ARBA00023163"/>
    </source>
</evidence>
<dbReference type="Pfam" id="PF01037">
    <property type="entry name" value="AsnC_trans_reg"/>
    <property type="match status" value="1"/>
</dbReference>
<dbReference type="InterPro" id="IPR036390">
    <property type="entry name" value="WH_DNA-bd_sf"/>
</dbReference>
<dbReference type="PANTHER" id="PTHR30154:SF34">
    <property type="entry name" value="TRANSCRIPTIONAL REGULATOR AZLB"/>
    <property type="match status" value="1"/>
</dbReference>
<dbReference type="Gene3D" id="3.30.70.920">
    <property type="match status" value="1"/>
</dbReference>
<keyword evidence="3" id="KW-0804">Transcription</keyword>
<dbReference type="Pfam" id="PF13412">
    <property type="entry name" value="HTH_24"/>
    <property type="match status" value="1"/>
</dbReference>
<dbReference type="SMART" id="SM00344">
    <property type="entry name" value="HTH_ASNC"/>
    <property type="match status" value="1"/>
</dbReference>
<dbReference type="PANTHER" id="PTHR30154">
    <property type="entry name" value="LEUCINE-RESPONSIVE REGULATORY PROTEIN"/>
    <property type="match status" value="1"/>
</dbReference>
<dbReference type="AlphaFoldDB" id="A0A7V2ZLH7"/>
<reference evidence="5" key="1">
    <citation type="journal article" date="2020" name="mSystems">
        <title>Genome- and Community-Level Interaction Insights into Carbon Utilization and Element Cycling Functions of Hydrothermarchaeota in Hydrothermal Sediment.</title>
        <authorList>
            <person name="Zhou Z."/>
            <person name="Liu Y."/>
            <person name="Xu W."/>
            <person name="Pan J."/>
            <person name="Luo Z.H."/>
            <person name="Li M."/>
        </authorList>
    </citation>
    <scope>NUCLEOTIDE SEQUENCE [LARGE SCALE GENOMIC DNA]</scope>
    <source>
        <strain evidence="5">SpSt-479</strain>
    </source>
</reference>
<protein>
    <submittedName>
        <fullName evidence="5">Lrp/AsnC family transcriptional regulator</fullName>
    </submittedName>
</protein>
<keyword evidence="2" id="KW-0238">DNA-binding</keyword>
<feature type="domain" description="HTH asnC-type" evidence="4">
    <location>
        <begin position="2"/>
        <end position="63"/>
    </location>
</feature>
<dbReference type="PROSITE" id="PS50956">
    <property type="entry name" value="HTH_ASNC_2"/>
    <property type="match status" value="1"/>
</dbReference>
<evidence type="ECO:0000256" key="1">
    <source>
        <dbReference type="ARBA" id="ARBA00023015"/>
    </source>
</evidence>